<sequence>MTIDIIATILSVVVLLLALPVTFAGYKLQVLTGAVSSFFAAALWCKLIIAGFMRSSFLTLLIGIIAAVVAARIHVVGRFGTVALAVLLITEAVVASIYTYYALAIVIVSVVTITIAYLSYNSRKALILSSAFSGAALLAGAVAILTATTDRAFDRYERSFEMDSDGTMVILVLALAFLGGLVVQFRFTAPLDTPPAPTLASEETPRTAPYAAV</sequence>
<dbReference type="RefSeq" id="XP_008607555.1">
    <property type="nucleotide sequence ID" value="XM_008609333.1"/>
</dbReference>
<feature type="transmembrane region" description="Helical" evidence="1">
    <location>
        <begin position="167"/>
        <end position="185"/>
    </location>
</feature>
<dbReference type="InParanoid" id="T0QVM3"/>
<organism evidence="2 3">
    <name type="scientific">Saprolegnia diclina (strain VS20)</name>
    <dbReference type="NCBI Taxonomy" id="1156394"/>
    <lineage>
        <taxon>Eukaryota</taxon>
        <taxon>Sar</taxon>
        <taxon>Stramenopiles</taxon>
        <taxon>Oomycota</taxon>
        <taxon>Saprolegniomycetes</taxon>
        <taxon>Saprolegniales</taxon>
        <taxon>Saprolegniaceae</taxon>
        <taxon>Saprolegnia</taxon>
    </lineage>
</organism>
<protein>
    <recommendedName>
        <fullName evidence="4">DUF4203 domain-containing protein</fullName>
    </recommendedName>
</protein>
<name>T0QVM3_SAPDV</name>
<evidence type="ECO:0008006" key="4">
    <source>
        <dbReference type="Google" id="ProtNLM"/>
    </source>
</evidence>
<dbReference type="VEuPathDB" id="FungiDB:SDRG_03696"/>
<dbReference type="AlphaFoldDB" id="T0QVM3"/>
<keyword evidence="1" id="KW-0812">Transmembrane</keyword>
<accession>T0QVM3</accession>
<evidence type="ECO:0000313" key="2">
    <source>
        <dbReference type="EMBL" id="EQC38731.1"/>
    </source>
</evidence>
<feature type="transmembrane region" description="Helical" evidence="1">
    <location>
        <begin position="57"/>
        <end position="77"/>
    </location>
</feature>
<feature type="transmembrane region" description="Helical" evidence="1">
    <location>
        <begin position="125"/>
        <end position="147"/>
    </location>
</feature>
<evidence type="ECO:0000313" key="3">
    <source>
        <dbReference type="Proteomes" id="UP000030762"/>
    </source>
</evidence>
<feature type="transmembrane region" description="Helical" evidence="1">
    <location>
        <begin position="30"/>
        <end position="50"/>
    </location>
</feature>
<keyword evidence="3" id="KW-1185">Reference proteome</keyword>
<proteinExistence type="predicted"/>
<keyword evidence="1" id="KW-0472">Membrane</keyword>
<dbReference type="Proteomes" id="UP000030762">
    <property type="component" value="Unassembled WGS sequence"/>
</dbReference>
<evidence type="ECO:0000256" key="1">
    <source>
        <dbReference type="SAM" id="Phobius"/>
    </source>
</evidence>
<keyword evidence="1" id="KW-1133">Transmembrane helix</keyword>
<dbReference type="GeneID" id="19944423"/>
<gene>
    <name evidence="2" type="ORF">SDRG_03696</name>
</gene>
<dbReference type="OMA" id="ERSFEMD"/>
<feature type="transmembrane region" description="Helical" evidence="1">
    <location>
        <begin position="97"/>
        <end position="118"/>
    </location>
</feature>
<reference evidence="2 3" key="1">
    <citation type="submission" date="2012-04" db="EMBL/GenBank/DDBJ databases">
        <title>The Genome Sequence of Saprolegnia declina VS20.</title>
        <authorList>
            <consortium name="The Broad Institute Genome Sequencing Platform"/>
            <person name="Russ C."/>
            <person name="Nusbaum C."/>
            <person name="Tyler B."/>
            <person name="van West P."/>
            <person name="Dieguez-Uribeondo J."/>
            <person name="de Bruijn I."/>
            <person name="Tripathy S."/>
            <person name="Jiang R."/>
            <person name="Young S.K."/>
            <person name="Zeng Q."/>
            <person name="Gargeya S."/>
            <person name="Fitzgerald M."/>
            <person name="Haas B."/>
            <person name="Abouelleil A."/>
            <person name="Alvarado L."/>
            <person name="Arachchi H.M."/>
            <person name="Berlin A."/>
            <person name="Chapman S.B."/>
            <person name="Goldberg J."/>
            <person name="Griggs A."/>
            <person name="Gujja S."/>
            <person name="Hansen M."/>
            <person name="Howarth C."/>
            <person name="Imamovic A."/>
            <person name="Larimer J."/>
            <person name="McCowen C."/>
            <person name="Montmayeur A."/>
            <person name="Murphy C."/>
            <person name="Neiman D."/>
            <person name="Pearson M."/>
            <person name="Priest M."/>
            <person name="Roberts A."/>
            <person name="Saif S."/>
            <person name="Shea T."/>
            <person name="Sisk P."/>
            <person name="Sykes S."/>
            <person name="Wortman J."/>
            <person name="Nusbaum C."/>
            <person name="Birren B."/>
        </authorList>
    </citation>
    <scope>NUCLEOTIDE SEQUENCE [LARGE SCALE GENOMIC DNA]</scope>
    <source>
        <strain evidence="2 3">VS20</strain>
    </source>
</reference>
<dbReference type="EMBL" id="JH767140">
    <property type="protein sequence ID" value="EQC38731.1"/>
    <property type="molecule type" value="Genomic_DNA"/>
</dbReference>